<sequence>MKKRILFIFVLFVAVLALSACAKDESSEIEGEYHYSGITFERAEGLSFDDVKPLISSSNIFHFDGEINTISDVENFIRENIDVYYITKTTDQGQVRVGLKNFIEEITIAGETVVLSGSGESLSFAYTIQGNALCLDYPDGMVKYDFFFRSGKICYEIELIEGFTLVHEFSRT</sequence>
<organism evidence="2 3">
    <name type="scientific">Candidatus Borkfalkia excrementavium</name>
    <dbReference type="NCBI Taxonomy" id="2838505"/>
    <lineage>
        <taxon>Bacteria</taxon>
        <taxon>Bacillati</taxon>
        <taxon>Bacillota</taxon>
        <taxon>Clostridia</taxon>
        <taxon>Christensenellales</taxon>
        <taxon>Christensenellaceae</taxon>
        <taxon>Candidatus Borkfalkia</taxon>
    </lineage>
</organism>
<evidence type="ECO:0000313" key="2">
    <source>
        <dbReference type="EMBL" id="HIY78801.1"/>
    </source>
</evidence>
<reference evidence="2" key="1">
    <citation type="journal article" date="2021" name="PeerJ">
        <title>Extensive microbial diversity within the chicken gut microbiome revealed by metagenomics and culture.</title>
        <authorList>
            <person name="Gilroy R."/>
            <person name="Ravi A."/>
            <person name="Getino M."/>
            <person name="Pursley I."/>
            <person name="Horton D.L."/>
            <person name="Alikhan N.F."/>
            <person name="Baker D."/>
            <person name="Gharbi K."/>
            <person name="Hall N."/>
            <person name="Watson M."/>
            <person name="Adriaenssens E.M."/>
            <person name="Foster-Nyarko E."/>
            <person name="Jarju S."/>
            <person name="Secka A."/>
            <person name="Antonio M."/>
            <person name="Oren A."/>
            <person name="Chaudhuri R.R."/>
            <person name="La Ragione R."/>
            <person name="Hildebrand F."/>
            <person name="Pallen M.J."/>
        </authorList>
    </citation>
    <scope>NUCLEOTIDE SEQUENCE</scope>
    <source>
        <strain evidence="2">CHK199-9574</strain>
    </source>
</reference>
<comment type="caution">
    <text evidence="2">The sequence shown here is derived from an EMBL/GenBank/DDBJ whole genome shotgun (WGS) entry which is preliminary data.</text>
</comment>
<dbReference type="AlphaFoldDB" id="A0A9D1Z8D7"/>
<feature type="signal peptide" evidence="1">
    <location>
        <begin position="1"/>
        <end position="22"/>
    </location>
</feature>
<name>A0A9D1Z8D7_9FIRM</name>
<dbReference type="EMBL" id="DXCO01000041">
    <property type="protein sequence ID" value="HIY78801.1"/>
    <property type="molecule type" value="Genomic_DNA"/>
</dbReference>
<dbReference type="PROSITE" id="PS51257">
    <property type="entry name" value="PROKAR_LIPOPROTEIN"/>
    <property type="match status" value="1"/>
</dbReference>
<dbReference type="Proteomes" id="UP000824135">
    <property type="component" value="Unassembled WGS sequence"/>
</dbReference>
<reference evidence="2" key="2">
    <citation type="submission" date="2021-04" db="EMBL/GenBank/DDBJ databases">
        <authorList>
            <person name="Gilroy R."/>
        </authorList>
    </citation>
    <scope>NUCLEOTIDE SEQUENCE</scope>
    <source>
        <strain evidence="2">CHK199-9574</strain>
    </source>
</reference>
<evidence type="ECO:0000256" key="1">
    <source>
        <dbReference type="SAM" id="SignalP"/>
    </source>
</evidence>
<evidence type="ECO:0000313" key="3">
    <source>
        <dbReference type="Proteomes" id="UP000824135"/>
    </source>
</evidence>
<keyword evidence="1" id="KW-0732">Signal</keyword>
<feature type="chain" id="PRO_5038822370" description="DUF4840 domain-containing protein" evidence="1">
    <location>
        <begin position="23"/>
        <end position="172"/>
    </location>
</feature>
<protein>
    <recommendedName>
        <fullName evidence="4">DUF4840 domain-containing protein</fullName>
    </recommendedName>
</protein>
<proteinExistence type="predicted"/>
<accession>A0A9D1Z8D7</accession>
<evidence type="ECO:0008006" key="4">
    <source>
        <dbReference type="Google" id="ProtNLM"/>
    </source>
</evidence>
<gene>
    <name evidence="2" type="ORF">H9728_07115</name>
</gene>